<protein>
    <recommendedName>
        <fullName evidence="20">Transcription factor domain-containing protein</fullName>
    </recommendedName>
</protein>
<dbReference type="PANTHER" id="PTHR47338:SF10">
    <property type="entry name" value="TRANSCRIPTION FACTOR DOMAIN-CONTAINING PROTEIN-RELATED"/>
    <property type="match status" value="1"/>
</dbReference>
<comment type="caution">
    <text evidence="18">The sequence shown here is derived from an EMBL/GenBank/DDBJ whole genome shotgun (WGS) entry which is preliminary data.</text>
</comment>
<keyword evidence="11" id="KW-0804">Transcription</keyword>
<feature type="domain" description="Xylanolytic transcriptional activator regulatory" evidence="16">
    <location>
        <begin position="333"/>
        <end position="487"/>
    </location>
</feature>
<keyword evidence="6" id="KW-0325">Glycoprotein</keyword>
<dbReference type="EMBL" id="JAADJG010000209">
    <property type="protein sequence ID" value="KAF4451794.1"/>
    <property type="molecule type" value="Genomic_DNA"/>
</dbReference>
<dbReference type="Pfam" id="PF04082">
    <property type="entry name" value="Fungal_trans"/>
    <property type="match status" value="1"/>
</dbReference>
<evidence type="ECO:0000256" key="14">
    <source>
        <dbReference type="SAM" id="MobiDB-lite"/>
    </source>
</evidence>
<feature type="domain" description="CFEM" evidence="17">
    <location>
        <begin position="11"/>
        <end position="82"/>
    </location>
</feature>
<dbReference type="GO" id="GO:0008270">
    <property type="term" value="F:zinc ion binding"/>
    <property type="evidence" value="ECO:0007669"/>
    <property type="project" value="InterPro"/>
</dbReference>
<dbReference type="GO" id="GO:0003677">
    <property type="term" value="F:DNA binding"/>
    <property type="evidence" value="ECO:0007669"/>
    <property type="project" value="InterPro"/>
</dbReference>
<dbReference type="GO" id="GO:0006351">
    <property type="term" value="P:DNA-templated transcription"/>
    <property type="evidence" value="ECO:0007669"/>
    <property type="project" value="InterPro"/>
</dbReference>
<dbReference type="AlphaFoldDB" id="A0A8H4KM24"/>
<evidence type="ECO:0000256" key="3">
    <source>
        <dbReference type="ARBA" id="ARBA00004613"/>
    </source>
</evidence>
<evidence type="ECO:0008006" key="20">
    <source>
        <dbReference type="Google" id="ProtNLM"/>
    </source>
</evidence>
<keyword evidence="5" id="KW-0964">Secreted</keyword>
<evidence type="ECO:0000256" key="12">
    <source>
        <dbReference type="ARBA" id="ARBA00023242"/>
    </source>
</evidence>
<dbReference type="InterPro" id="IPR008427">
    <property type="entry name" value="Extracellular_membr_CFEM_dom"/>
</dbReference>
<evidence type="ECO:0000256" key="7">
    <source>
        <dbReference type="ARBA" id="ARBA00022723"/>
    </source>
</evidence>
<organism evidence="18 19">
    <name type="scientific">Fusarium austroafricanum</name>
    <dbReference type="NCBI Taxonomy" id="2364996"/>
    <lineage>
        <taxon>Eukaryota</taxon>
        <taxon>Fungi</taxon>
        <taxon>Dikarya</taxon>
        <taxon>Ascomycota</taxon>
        <taxon>Pezizomycotina</taxon>
        <taxon>Sordariomycetes</taxon>
        <taxon>Hypocreomycetidae</taxon>
        <taxon>Hypocreales</taxon>
        <taxon>Nectriaceae</taxon>
        <taxon>Fusarium</taxon>
        <taxon>Fusarium concolor species complex</taxon>
    </lineage>
</organism>
<dbReference type="GO" id="GO:0005634">
    <property type="term" value="C:nucleus"/>
    <property type="evidence" value="ECO:0007669"/>
    <property type="project" value="UniProtKB-SubCell"/>
</dbReference>
<accession>A0A8H4KM24</accession>
<evidence type="ECO:0000256" key="2">
    <source>
        <dbReference type="ARBA" id="ARBA00004589"/>
    </source>
</evidence>
<keyword evidence="15" id="KW-1133">Transmembrane helix</keyword>
<keyword evidence="6" id="KW-0336">GPI-anchor</keyword>
<feature type="region of interest" description="Disordered" evidence="14">
    <location>
        <begin position="248"/>
        <end position="271"/>
    </location>
</feature>
<evidence type="ECO:0000256" key="6">
    <source>
        <dbReference type="ARBA" id="ARBA00022622"/>
    </source>
</evidence>
<dbReference type="Pfam" id="PF05730">
    <property type="entry name" value="CFEM"/>
    <property type="match status" value="1"/>
</dbReference>
<evidence type="ECO:0000256" key="11">
    <source>
        <dbReference type="ARBA" id="ARBA00023163"/>
    </source>
</evidence>
<evidence type="ECO:0000259" key="17">
    <source>
        <dbReference type="Pfam" id="PF05730"/>
    </source>
</evidence>
<comment type="subcellular location">
    <subcellularLocation>
        <location evidence="2">Membrane</location>
        <topology evidence="2">Lipid-anchor</topology>
        <topology evidence="2">GPI-anchor</topology>
    </subcellularLocation>
    <subcellularLocation>
        <location evidence="1">Nucleus</location>
    </subcellularLocation>
    <subcellularLocation>
        <location evidence="3">Secreted</location>
    </subcellularLocation>
</comment>
<comment type="similarity">
    <text evidence="4">Belongs to the RBT5 family.</text>
</comment>
<evidence type="ECO:0000256" key="15">
    <source>
        <dbReference type="SAM" id="Phobius"/>
    </source>
</evidence>
<evidence type="ECO:0000313" key="19">
    <source>
        <dbReference type="Proteomes" id="UP000605986"/>
    </source>
</evidence>
<evidence type="ECO:0000256" key="5">
    <source>
        <dbReference type="ARBA" id="ARBA00022525"/>
    </source>
</evidence>
<keyword evidence="12" id="KW-0539">Nucleus</keyword>
<evidence type="ECO:0000256" key="9">
    <source>
        <dbReference type="ARBA" id="ARBA00023015"/>
    </source>
</evidence>
<dbReference type="GO" id="GO:0098552">
    <property type="term" value="C:side of membrane"/>
    <property type="evidence" value="ECO:0007669"/>
    <property type="project" value="UniProtKB-KW"/>
</dbReference>
<keyword evidence="15" id="KW-0472">Membrane</keyword>
<gene>
    <name evidence="18" type="ORF">F53441_5269</name>
</gene>
<keyword evidence="10" id="KW-1015">Disulfide bond</keyword>
<keyword evidence="8" id="KW-0732">Signal</keyword>
<sequence>MANKNAKSLAGAIPECISGCFEIGVATTGCAKDDYDCWCYKHNHQTIVDTVEQCLGNKERRTKEKCTKDENFQYENSYWKICEQYWEPYGTATEPTSFPTAVSSTRSMTATLKTEATTTAPSKETLGIEESSGTTARVTATGESEQAQASGDADSVNVGNSGLSPGGKAGVGVGVAIGVMLIGIAVFLWLRERRRRRTVEEQLRIAEIEKANAAEGGYYAHKGLFEMEGDRPHAEELRGSMRTPELGVEETVKSDSTTQVEPPYQGKHRGQARELEAKLGRLERLLQNSQHAMASRIEDDQYRTLPSNTRDESVVKLGLFEEAPPQELIKTLMNIYFNKIHQAAPMLHRQRFMASLFLPGHMKPPMCLQYIVMAFAAETSDSYRHLGMAFYKRAIAYLQAYDEGPANYSVSLGHVQAWALTSCFEAERTMFSKASITLCSALKFAQMLGLHRVDSTQPNENHLVDWIEVEERRHTWWTIFCFDRFIRTRLPASDKAYTYGQEEHTRFLEDQLLEDELHSSFAGRVLTAHIFHRTIEHTCVDTSQHFEVENLNDSYWKRHKSIDNDLKYMLLMLPRTLHLPANYRNHNAVFVNVMLHTATICLHRAALWKMKANLQESTTYMIRLSQDRLIPAAEEILSIFKMIPDLGTTFTNPLICFAAYMSALVFLASTSPTEPNKENEENLDFILKIMVAFGTTNLVADALTNEIAKEMQQCGIKSAAMDKMLIKKIE</sequence>
<evidence type="ECO:0000256" key="4">
    <source>
        <dbReference type="ARBA" id="ARBA00010031"/>
    </source>
</evidence>
<feature type="compositionally biased region" description="Polar residues" evidence="14">
    <location>
        <begin position="131"/>
        <end position="149"/>
    </location>
</feature>
<name>A0A8H4KM24_9HYPO</name>
<dbReference type="GO" id="GO:0005576">
    <property type="term" value="C:extracellular region"/>
    <property type="evidence" value="ECO:0007669"/>
    <property type="project" value="UniProtKB-SubCell"/>
</dbReference>
<dbReference type="GO" id="GO:0000981">
    <property type="term" value="F:DNA-binding transcription factor activity, RNA polymerase II-specific"/>
    <property type="evidence" value="ECO:0007669"/>
    <property type="project" value="InterPro"/>
</dbReference>
<evidence type="ECO:0000256" key="10">
    <source>
        <dbReference type="ARBA" id="ARBA00023157"/>
    </source>
</evidence>
<dbReference type="PANTHER" id="PTHR47338">
    <property type="entry name" value="ZN(II)2CYS6 TRANSCRIPTION FACTOR (EUROFUNG)-RELATED"/>
    <property type="match status" value="1"/>
</dbReference>
<keyword evidence="9" id="KW-0805">Transcription regulation</keyword>
<keyword evidence="15" id="KW-0812">Transmembrane</keyword>
<evidence type="ECO:0000256" key="8">
    <source>
        <dbReference type="ARBA" id="ARBA00022729"/>
    </source>
</evidence>
<dbReference type="OrthoDB" id="3037908at2759"/>
<dbReference type="InterPro" id="IPR007219">
    <property type="entry name" value="XnlR_reg_dom"/>
</dbReference>
<keyword evidence="13" id="KW-0449">Lipoprotein</keyword>
<keyword evidence="7" id="KW-0479">Metal-binding</keyword>
<reference evidence="18" key="1">
    <citation type="submission" date="2020-01" db="EMBL/GenBank/DDBJ databases">
        <title>Identification and distribution of gene clusters putatively required for synthesis of sphingolipid metabolism inhibitors in phylogenetically diverse species of the filamentous fungus Fusarium.</title>
        <authorList>
            <person name="Kim H.-S."/>
            <person name="Busman M."/>
            <person name="Brown D.W."/>
            <person name="Divon H."/>
            <person name="Uhlig S."/>
            <person name="Proctor R.H."/>
        </authorList>
    </citation>
    <scope>NUCLEOTIDE SEQUENCE</scope>
    <source>
        <strain evidence="18">NRRL 53441</strain>
    </source>
</reference>
<evidence type="ECO:0000313" key="18">
    <source>
        <dbReference type="EMBL" id="KAF4451794.1"/>
    </source>
</evidence>
<keyword evidence="19" id="KW-1185">Reference proteome</keyword>
<feature type="transmembrane region" description="Helical" evidence="15">
    <location>
        <begin position="169"/>
        <end position="190"/>
    </location>
</feature>
<evidence type="ECO:0000259" key="16">
    <source>
        <dbReference type="Pfam" id="PF04082"/>
    </source>
</evidence>
<dbReference type="CDD" id="cd12148">
    <property type="entry name" value="fungal_TF_MHR"/>
    <property type="match status" value="1"/>
</dbReference>
<evidence type="ECO:0000256" key="1">
    <source>
        <dbReference type="ARBA" id="ARBA00004123"/>
    </source>
</evidence>
<dbReference type="Proteomes" id="UP000605986">
    <property type="component" value="Unassembled WGS sequence"/>
</dbReference>
<proteinExistence type="inferred from homology"/>
<feature type="region of interest" description="Disordered" evidence="14">
    <location>
        <begin position="114"/>
        <end position="158"/>
    </location>
</feature>
<dbReference type="InterPro" id="IPR050815">
    <property type="entry name" value="TF_fung"/>
</dbReference>
<evidence type="ECO:0000256" key="13">
    <source>
        <dbReference type="ARBA" id="ARBA00023288"/>
    </source>
</evidence>